<reference evidence="5" key="1">
    <citation type="submission" date="2012-12" db="EMBL/GenBank/DDBJ databases">
        <authorList>
            <person name="Hellsten U."/>
            <person name="Grimwood J."/>
            <person name="Chapman J.A."/>
            <person name="Shapiro H."/>
            <person name="Aerts A."/>
            <person name="Otillar R.P."/>
            <person name="Terry A.Y."/>
            <person name="Boore J.L."/>
            <person name="Simakov O."/>
            <person name="Marletaz F."/>
            <person name="Cho S.-J."/>
            <person name="Edsinger-Gonzales E."/>
            <person name="Havlak P."/>
            <person name="Kuo D.-H."/>
            <person name="Larsson T."/>
            <person name="Lv J."/>
            <person name="Arendt D."/>
            <person name="Savage R."/>
            <person name="Osoegawa K."/>
            <person name="de Jong P."/>
            <person name="Lindberg D.R."/>
            <person name="Seaver E.C."/>
            <person name="Weisblat D.A."/>
            <person name="Putnam N.H."/>
            <person name="Grigoriev I.V."/>
            <person name="Rokhsar D.S."/>
        </authorList>
    </citation>
    <scope>NUCLEOTIDE SEQUENCE</scope>
    <source>
        <strain evidence="5">I ESC-2004</strain>
    </source>
</reference>
<organism evidence="3">
    <name type="scientific">Capitella teleta</name>
    <name type="common">Polychaete worm</name>
    <dbReference type="NCBI Taxonomy" id="283909"/>
    <lineage>
        <taxon>Eukaryota</taxon>
        <taxon>Metazoa</taxon>
        <taxon>Spiralia</taxon>
        <taxon>Lophotrochozoa</taxon>
        <taxon>Annelida</taxon>
        <taxon>Polychaeta</taxon>
        <taxon>Sedentaria</taxon>
        <taxon>Scolecida</taxon>
        <taxon>Capitellidae</taxon>
        <taxon>Capitella</taxon>
    </lineage>
</organism>
<name>R7VHL1_CAPTE</name>
<evidence type="ECO:0000313" key="5">
    <source>
        <dbReference type="Proteomes" id="UP000014760"/>
    </source>
</evidence>
<protein>
    <recommendedName>
        <fullName evidence="2">SCP domain-containing protein</fullName>
    </recommendedName>
</protein>
<dbReference type="OMA" id="EDWDICQ"/>
<feature type="chain" id="PRO_5008789101" description="SCP domain-containing protein" evidence="1">
    <location>
        <begin position="21"/>
        <end position="300"/>
    </location>
</feature>
<dbReference type="Pfam" id="PF00188">
    <property type="entry name" value="CAP"/>
    <property type="match status" value="1"/>
</dbReference>
<dbReference type="Gene3D" id="3.40.33.10">
    <property type="entry name" value="CAP"/>
    <property type="match status" value="1"/>
</dbReference>
<keyword evidence="5" id="KW-1185">Reference proteome</keyword>
<dbReference type="InterPro" id="IPR035940">
    <property type="entry name" value="CAP_sf"/>
</dbReference>
<feature type="signal peptide" evidence="1">
    <location>
        <begin position="1"/>
        <end position="20"/>
    </location>
</feature>
<proteinExistence type="predicted"/>
<dbReference type="STRING" id="283909.R7VHL1"/>
<dbReference type="SMART" id="SM00198">
    <property type="entry name" value="SCP"/>
    <property type="match status" value="1"/>
</dbReference>
<gene>
    <name evidence="3" type="ORF">CAPTEDRAFT_198279</name>
</gene>
<evidence type="ECO:0000256" key="1">
    <source>
        <dbReference type="SAM" id="SignalP"/>
    </source>
</evidence>
<dbReference type="SUPFAM" id="SSF55797">
    <property type="entry name" value="PR-1-like"/>
    <property type="match status" value="1"/>
</dbReference>
<dbReference type="HOGENOM" id="CLU_886357_0_0_1"/>
<feature type="domain" description="SCP" evidence="2">
    <location>
        <begin position="24"/>
        <end position="177"/>
    </location>
</feature>
<evidence type="ECO:0000313" key="4">
    <source>
        <dbReference type="EnsemblMetazoa" id="CapteP198279"/>
    </source>
</evidence>
<accession>R7VHL1</accession>
<dbReference type="Proteomes" id="UP000014760">
    <property type="component" value="Unassembled WGS sequence"/>
</dbReference>
<dbReference type="AlphaFoldDB" id="R7VHL1"/>
<dbReference type="CDD" id="cd05380">
    <property type="entry name" value="CAP_euk"/>
    <property type="match status" value="1"/>
</dbReference>
<dbReference type="OrthoDB" id="10026604at2759"/>
<dbReference type="EMBL" id="KB291991">
    <property type="protein sequence ID" value="ELU18328.1"/>
    <property type="molecule type" value="Genomic_DNA"/>
</dbReference>
<reference evidence="3 5" key="2">
    <citation type="journal article" date="2013" name="Nature">
        <title>Insights into bilaterian evolution from three spiralian genomes.</title>
        <authorList>
            <person name="Simakov O."/>
            <person name="Marletaz F."/>
            <person name="Cho S.J."/>
            <person name="Edsinger-Gonzales E."/>
            <person name="Havlak P."/>
            <person name="Hellsten U."/>
            <person name="Kuo D.H."/>
            <person name="Larsson T."/>
            <person name="Lv J."/>
            <person name="Arendt D."/>
            <person name="Savage R."/>
            <person name="Osoegawa K."/>
            <person name="de Jong P."/>
            <person name="Grimwood J."/>
            <person name="Chapman J.A."/>
            <person name="Shapiro H."/>
            <person name="Aerts A."/>
            <person name="Otillar R.P."/>
            <person name="Terry A.Y."/>
            <person name="Boore J.L."/>
            <person name="Grigoriev I.V."/>
            <person name="Lindberg D.R."/>
            <person name="Seaver E.C."/>
            <person name="Weisblat D.A."/>
            <person name="Putnam N.H."/>
            <person name="Rokhsar D.S."/>
        </authorList>
    </citation>
    <scope>NUCLEOTIDE SEQUENCE</scope>
    <source>
        <strain evidence="3 5">I ESC-2004</strain>
    </source>
</reference>
<dbReference type="InterPro" id="IPR014044">
    <property type="entry name" value="CAP_dom"/>
</dbReference>
<dbReference type="PANTHER" id="PTHR10334">
    <property type="entry name" value="CYSTEINE-RICH SECRETORY PROTEIN-RELATED"/>
    <property type="match status" value="1"/>
</dbReference>
<sequence>MDLLLFTCLILAQSSFFSVAAINAFDRRILELHNNFRSFYSRKLNVADMKMMVWDPKLVRIATKLTSSCNVEASMSQLGLDGSANGFGNGFDNGLGGYGVNTKAAPTGSMVLGMISEWIMQYSYYSTDFHMCLPGHKCDAFMQMAASKNDRLGCSLITNCGNNQILTCVYSPGVSIGDVLYKSGSICTKCDASSPFCKNGLCATCNPSTQTCDCKKTCAIGARMLGVLDRGACACFCTSGFGPNCDEECKNPEQYLDYDICAFVTDEECSTQDQEMAQMLREFCPEQCVCNRRSVTYESK</sequence>
<dbReference type="InterPro" id="IPR001283">
    <property type="entry name" value="CRISP-related"/>
</dbReference>
<evidence type="ECO:0000259" key="2">
    <source>
        <dbReference type="SMART" id="SM00198"/>
    </source>
</evidence>
<keyword evidence="1" id="KW-0732">Signal</keyword>
<dbReference type="EnsemblMetazoa" id="CapteT198279">
    <property type="protein sequence ID" value="CapteP198279"/>
    <property type="gene ID" value="CapteG198279"/>
</dbReference>
<evidence type="ECO:0000313" key="3">
    <source>
        <dbReference type="EMBL" id="ELU18328.1"/>
    </source>
</evidence>
<dbReference type="EMBL" id="AMQN01016367">
    <property type="status" value="NOT_ANNOTATED_CDS"/>
    <property type="molecule type" value="Genomic_DNA"/>
</dbReference>
<reference evidence="4" key="3">
    <citation type="submission" date="2015-06" db="UniProtKB">
        <authorList>
            <consortium name="EnsemblMetazoa"/>
        </authorList>
    </citation>
    <scope>IDENTIFICATION</scope>
</reference>